<name>D9QNA5_BRESC</name>
<organism evidence="1 2">
    <name type="scientific">Brevundimonas subvibrioides (strain ATCC 15264 / DSM 4735 / LMG 14903 / NBRC 16000 / CB 81)</name>
    <name type="common">Caulobacter subvibrioides</name>
    <dbReference type="NCBI Taxonomy" id="633149"/>
    <lineage>
        <taxon>Bacteria</taxon>
        <taxon>Pseudomonadati</taxon>
        <taxon>Pseudomonadota</taxon>
        <taxon>Alphaproteobacteria</taxon>
        <taxon>Caulobacterales</taxon>
        <taxon>Caulobacteraceae</taxon>
        <taxon>Brevundimonas</taxon>
    </lineage>
</organism>
<dbReference type="EMBL" id="CP002102">
    <property type="protein sequence ID" value="ADL00306.1"/>
    <property type="molecule type" value="Genomic_DNA"/>
</dbReference>
<dbReference type="PROSITE" id="PS51257">
    <property type="entry name" value="PROKAR_LIPOPROTEIN"/>
    <property type="match status" value="1"/>
</dbReference>
<evidence type="ECO:0000313" key="2">
    <source>
        <dbReference type="Proteomes" id="UP000002696"/>
    </source>
</evidence>
<protein>
    <recommendedName>
        <fullName evidence="3">PepSY domain-containing protein</fullName>
    </recommendedName>
</protein>
<dbReference type="STRING" id="633149.Bresu_0993"/>
<dbReference type="HOGENOM" id="CLU_154364_1_0_5"/>
<evidence type="ECO:0008006" key="3">
    <source>
        <dbReference type="Google" id="ProtNLM"/>
    </source>
</evidence>
<dbReference type="OrthoDB" id="7376531at2"/>
<accession>D9QNA5</accession>
<evidence type="ECO:0000313" key="1">
    <source>
        <dbReference type="EMBL" id="ADL00306.1"/>
    </source>
</evidence>
<dbReference type="InParanoid" id="D9QNA5"/>
<sequence>MLRTIVALSATSILLTACGNSDTAEAPVEGPAVSTAEAPANPAIDTQDTSEKAAVTPGANSFTEGQAREAIEKQGYTVSGPLTQDAQGIWMGQASKSGGAATTVSVDYKGVVSAS</sequence>
<keyword evidence="2" id="KW-1185">Reference proteome</keyword>
<gene>
    <name evidence="1" type="ordered locus">Bresu_0993</name>
</gene>
<dbReference type="Proteomes" id="UP000002696">
    <property type="component" value="Chromosome"/>
</dbReference>
<dbReference type="eggNOG" id="ENOG50331SP">
    <property type="taxonomic scope" value="Bacteria"/>
</dbReference>
<dbReference type="AlphaFoldDB" id="D9QNA5"/>
<proteinExistence type="predicted"/>
<reference evidence="2" key="1">
    <citation type="journal article" date="2011" name="J. Bacteriol.">
        <title>Genome sequences of eight morphologically diverse alphaproteobacteria.</title>
        <authorList>
            <consortium name="US DOE Joint Genome Institute"/>
            <person name="Brown P.J."/>
            <person name="Kysela D.T."/>
            <person name="Buechlein A."/>
            <person name="Hemmerich C."/>
            <person name="Brun Y.V."/>
        </authorList>
    </citation>
    <scope>NUCLEOTIDE SEQUENCE [LARGE SCALE GENOMIC DNA]</scope>
    <source>
        <strain evidence="2">ATCC 15264 / DSM 4735 / LMG 14903 / NBRC 16000 / CB 81</strain>
    </source>
</reference>
<dbReference type="KEGG" id="bsb:Bresu_0993"/>
<dbReference type="BioCyc" id="BSUB633149:G1GM8-993-MONOMER"/>
<dbReference type="RefSeq" id="WP_013268409.1">
    <property type="nucleotide sequence ID" value="NC_014375.1"/>
</dbReference>